<organism evidence="1 2">
    <name type="scientific">Chroogloeocystis siderophila 5.2 s.c.1</name>
    <dbReference type="NCBI Taxonomy" id="247279"/>
    <lineage>
        <taxon>Bacteria</taxon>
        <taxon>Bacillati</taxon>
        <taxon>Cyanobacteriota</taxon>
        <taxon>Cyanophyceae</taxon>
        <taxon>Oscillatoriophycideae</taxon>
        <taxon>Chroococcales</taxon>
        <taxon>Chroococcaceae</taxon>
        <taxon>Chroogloeocystis</taxon>
    </lineage>
</organism>
<comment type="caution">
    <text evidence="1">The sequence shown here is derived from an EMBL/GenBank/DDBJ whole genome shotgun (WGS) entry which is preliminary data.</text>
</comment>
<gene>
    <name evidence="1" type="ORF">NIES1031_13960</name>
</gene>
<reference evidence="1 2" key="1">
    <citation type="submission" date="2016-11" db="EMBL/GenBank/DDBJ databases">
        <title>Draft Genome Sequences of Nine Cyanobacterial Strains from Diverse Habitats.</title>
        <authorList>
            <person name="Zhu T."/>
            <person name="Hou S."/>
            <person name="Lu X."/>
            <person name="Hess W.R."/>
        </authorList>
    </citation>
    <scope>NUCLEOTIDE SEQUENCE [LARGE SCALE GENOMIC DNA]</scope>
    <source>
        <strain evidence="1 2">5.2 s.c.1</strain>
    </source>
</reference>
<evidence type="ECO:0000313" key="1">
    <source>
        <dbReference type="EMBL" id="OKH25467.1"/>
    </source>
</evidence>
<evidence type="ECO:0000313" key="2">
    <source>
        <dbReference type="Proteomes" id="UP000185984"/>
    </source>
</evidence>
<accession>A0A1U7HPG7</accession>
<proteinExistence type="predicted"/>
<dbReference type="AlphaFoldDB" id="A0A1U7HPG7"/>
<dbReference type="OrthoDB" id="423910at2"/>
<dbReference type="EMBL" id="MRCC01000010">
    <property type="protein sequence ID" value="OKH25467.1"/>
    <property type="molecule type" value="Genomic_DNA"/>
</dbReference>
<dbReference type="Proteomes" id="UP000185984">
    <property type="component" value="Unassembled WGS sequence"/>
</dbReference>
<dbReference type="RefSeq" id="WP_073550063.1">
    <property type="nucleotide sequence ID" value="NZ_CAWMVK010000002.1"/>
</dbReference>
<sequence>MSDVPIPDSQDRSLQKAFTGKLVDEYFDYSESWLRAILRMCIFSLTRIGGKTALLIECPNQAVAKRLSRKTYPLQQFSECFSSSYPASRRVLICYQDSALATWRCFDTESNSWKTWENLQIPTASTDG</sequence>
<name>A0A1U7HPG7_9CHRO</name>
<keyword evidence="2" id="KW-1185">Reference proteome</keyword>
<protein>
    <submittedName>
        <fullName evidence="1">Uncharacterized protein</fullName>
    </submittedName>
</protein>